<dbReference type="EMBL" id="CP020474">
    <property type="protein sequence ID" value="ARE83107.1"/>
    <property type="molecule type" value="Genomic_DNA"/>
</dbReference>
<keyword evidence="1" id="KW-1133">Transmembrane helix</keyword>
<keyword evidence="1" id="KW-0812">Transmembrane</keyword>
<reference evidence="2 3" key="1">
    <citation type="submission" date="2017-03" db="EMBL/GenBank/DDBJ databases">
        <title>Genome Sequence of Roseovarius mucosus strain SMR3 Isolated from a culture of the Diatom Skeletonema marinoi.</title>
        <authorList>
            <person name="Topel M."/>
            <person name="Pinder M."/>
            <person name="Johansson O.N."/>
            <person name="Kourtchenko O."/>
            <person name="Godhe A."/>
            <person name="Clarke A.K."/>
        </authorList>
    </citation>
    <scope>NUCLEOTIDE SEQUENCE [LARGE SCALE GENOMIC DNA]</scope>
    <source>
        <strain evidence="2 3">SMR3</strain>
    </source>
</reference>
<evidence type="ECO:0000313" key="2">
    <source>
        <dbReference type="EMBL" id="ARE83107.1"/>
    </source>
</evidence>
<keyword evidence="3" id="KW-1185">Reference proteome</keyword>
<feature type="transmembrane region" description="Helical" evidence="1">
    <location>
        <begin position="60"/>
        <end position="81"/>
    </location>
</feature>
<dbReference type="PANTHER" id="PTHR41795">
    <property type="entry name" value="EXOPOLYSACCHARIDE SYNTHESIS PROTEIN"/>
    <property type="match status" value="1"/>
</dbReference>
<keyword evidence="1" id="KW-0472">Membrane</keyword>
<dbReference type="AlphaFoldDB" id="A0A1V0RMV9"/>
<dbReference type="InterPro" id="IPR010331">
    <property type="entry name" value="ExoD"/>
</dbReference>
<sequence length="208" mass="22072">MPQYDFGTPPQSTTELFAQLCHRFDKSAPTLGDVARFAGPRTYALILLIFALPEALPLPVAGLSTILAIPLILVSVLMLLFGPEPRLPVWLSERRVPLRLLKMGSTRIGQALNRLERVSRPRWPGLIGQTRVIGAVCLVLAVVIALPIPFGNMLPALCILGIAVGMLQRDGALVAGSMTAGGLVVTGLSTVIALAGEAVLAVVREVLV</sequence>
<evidence type="ECO:0000256" key="1">
    <source>
        <dbReference type="SAM" id="Phobius"/>
    </source>
</evidence>
<evidence type="ECO:0000313" key="3">
    <source>
        <dbReference type="Proteomes" id="UP000192273"/>
    </source>
</evidence>
<dbReference type="RefSeq" id="WP_157667276.1">
    <property type="nucleotide sequence ID" value="NZ_CP020474.1"/>
</dbReference>
<proteinExistence type="predicted"/>
<dbReference type="Pfam" id="PF06055">
    <property type="entry name" value="ExoD"/>
    <property type="match status" value="1"/>
</dbReference>
<feature type="transmembrane region" description="Helical" evidence="1">
    <location>
        <begin position="179"/>
        <end position="203"/>
    </location>
</feature>
<dbReference type="OrthoDB" id="8550083at2"/>
<dbReference type="Proteomes" id="UP000192273">
    <property type="component" value="Chromosome"/>
</dbReference>
<gene>
    <name evidence="2" type="ORF">ROSMUCSMR3_01623</name>
</gene>
<dbReference type="PIRSF" id="PIRSF033239">
    <property type="entry name" value="ExoD"/>
    <property type="match status" value="1"/>
</dbReference>
<accession>A0A1V0RMV9</accession>
<feature type="transmembrane region" description="Helical" evidence="1">
    <location>
        <begin position="123"/>
        <end position="144"/>
    </location>
</feature>
<name>A0A1V0RMV9_9RHOB</name>
<dbReference type="PANTHER" id="PTHR41795:SF1">
    <property type="entry name" value="EXOPOLYSACCHARIDE SYNTHESIS PROTEIN"/>
    <property type="match status" value="1"/>
</dbReference>
<protein>
    <submittedName>
        <fullName evidence="2">Exopolysaccharide synthesis, ExoD</fullName>
    </submittedName>
</protein>
<organism evidence="2 3">
    <name type="scientific">Roseovarius mucosus</name>
    <dbReference type="NCBI Taxonomy" id="215743"/>
    <lineage>
        <taxon>Bacteria</taxon>
        <taxon>Pseudomonadati</taxon>
        <taxon>Pseudomonadota</taxon>
        <taxon>Alphaproteobacteria</taxon>
        <taxon>Rhodobacterales</taxon>
        <taxon>Roseobacteraceae</taxon>
        <taxon>Roseovarius</taxon>
    </lineage>
</organism>
<dbReference type="KEGG" id="rmm:ROSMUCSMR3_01623"/>